<organism evidence="2 3">
    <name type="scientific">Rhizobium lemnae</name>
    <dbReference type="NCBI Taxonomy" id="1214924"/>
    <lineage>
        <taxon>Bacteria</taxon>
        <taxon>Pseudomonadati</taxon>
        <taxon>Pseudomonadota</taxon>
        <taxon>Alphaproteobacteria</taxon>
        <taxon>Hyphomicrobiales</taxon>
        <taxon>Rhizobiaceae</taxon>
        <taxon>Rhizobium/Agrobacterium group</taxon>
        <taxon>Rhizobium</taxon>
    </lineage>
</organism>
<evidence type="ECO:0000259" key="1">
    <source>
        <dbReference type="Pfam" id="PF01764"/>
    </source>
</evidence>
<proteinExistence type="predicted"/>
<dbReference type="Gene3D" id="3.40.50.1820">
    <property type="entry name" value="alpha/beta hydrolase"/>
    <property type="match status" value="1"/>
</dbReference>
<dbReference type="SUPFAM" id="SSF53474">
    <property type="entry name" value="alpha/beta-Hydrolases"/>
    <property type="match status" value="1"/>
</dbReference>
<accession>A0ABV8E7W9</accession>
<dbReference type="RefSeq" id="WP_247262097.1">
    <property type="nucleotide sequence ID" value="NZ_JALJQZ010000035.1"/>
</dbReference>
<evidence type="ECO:0000313" key="3">
    <source>
        <dbReference type="Proteomes" id="UP001595697"/>
    </source>
</evidence>
<sequence>MSDVDNWIELAKLSLASYGSPINQTKLSFLNAAFTTQNIVHGSLGRGFCRVMSNDKTVIVLFRGTRERIDWTLSNFRCFPVPLRSTTSDRPLVHSGFQAALYYQDKTTGSPAISSLFTRLENLVPEVDNIVVTGHSLGGAIATLFAVKLALKWPNLRSRLKVVTFGAPAVGLMGFKQLVDGLHFPITRIIHANDGVPFTPPLFYQHVGEEYWLSERGLVIDAGWTHRFPLAISAPFSMKPDHDMARYVAALHAYAGRAIPESIAKRIARKRS</sequence>
<dbReference type="InterPro" id="IPR051218">
    <property type="entry name" value="Sec_MonoDiacylglyc_Lipase"/>
</dbReference>
<protein>
    <submittedName>
        <fullName evidence="2">Lipase family protein</fullName>
    </submittedName>
</protein>
<comment type="caution">
    <text evidence="2">The sequence shown here is derived from an EMBL/GenBank/DDBJ whole genome shotgun (WGS) entry which is preliminary data.</text>
</comment>
<dbReference type="Proteomes" id="UP001595697">
    <property type="component" value="Unassembled WGS sequence"/>
</dbReference>
<dbReference type="Pfam" id="PF01764">
    <property type="entry name" value="Lipase_3"/>
    <property type="match status" value="1"/>
</dbReference>
<dbReference type="PANTHER" id="PTHR45856:SF24">
    <property type="entry name" value="FUNGAL LIPASE-LIKE DOMAIN-CONTAINING PROTEIN"/>
    <property type="match status" value="1"/>
</dbReference>
<gene>
    <name evidence="2" type="ORF">ACFOVS_09830</name>
</gene>
<reference evidence="3" key="1">
    <citation type="journal article" date="2019" name="Int. J. Syst. Evol. Microbiol.">
        <title>The Global Catalogue of Microorganisms (GCM) 10K type strain sequencing project: providing services to taxonomists for standard genome sequencing and annotation.</title>
        <authorList>
            <consortium name="The Broad Institute Genomics Platform"/>
            <consortium name="The Broad Institute Genome Sequencing Center for Infectious Disease"/>
            <person name="Wu L."/>
            <person name="Ma J."/>
        </authorList>
    </citation>
    <scope>NUCLEOTIDE SEQUENCE [LARGE SCALE GENOMIC DNA]</scope>
    <source>
        <strain evidence="3">TBRC 5781</strain>
    </source>
</reference>
<dbReference type="InterPro" id="IPR029058">
    <property type="entry name" value="AB_hydrolase_fold"/>
</dbReference>
<evidence type="ECO:0000313" key="2">
    <source>
        <dbReference type="EMBL" id="MFC3968423.1"/>
    </source>
</evidence>
<name>A0ABV8E7W9_9HYPH</name>
<feature type="domain" description="Fungal lipase-type" evidence="1">
    <location>
        <begin position="60"/>
        <end position="202"/>
    </location>
</feature>
<dbReference type="InterPro" id="IPR002921">
    <property type="entry name" value="Fungal_lipase-type"/>
</dbReference>
<dbReference type="CDD" id="cd00519">
    <property type="entry name" value="Lipase_3"/>
    <property type="match status" value="1"/>
</dbReference>
<dbReference type="EMBL" id="JBHSBD010000041">
    <property type="protein sequence ID" value="MFC3968423.1"/>
    <property type="molecule type" value="Genomic_DNA"/>
</dbReference>
<dbReference type="PANTHER" id="PTHR45856">
    <property type="entry name" value="ALPHA/BETA-HYDROLASES SUPERFAMILY PROTEIN"/>
    <property type="match status" value="1"/>
</dbReference>
<keyword evidence="3" id="KW-1185">Reference proteome</keyword>